<evidence type="ECO:0000313" key="1">
    <source>
        <dbReference type="EMBL" id="EJT52055.1"/>
    </source>
</evidence>
<dbReference type="KEGG" id="tasa:A1Q1_06685"/>
<dbReference type="HOGENOM" id="CLU_680050_0_0_1"/>
<accession>J4UJT0</accession>
<dbReference type="GeneID" id="25990197"/>
<proteinExistence type="predicted"/>
<dbReference type="VEuPathDB" id="FungiDB:A1Q1_06685"/>
<sequence>MRPDFLPSPLSRLHIRRRRPLVLLGAAVLAVLLLSQVPTMLSLTRLAAMRISALSISTHESAPLPVVVPGLLAASWQGTTEDPATFLKLHIFSEDTPAGRLRRDVIRKYSPTAWVKPGTVELKFVVPGHPNALLEIDASDGDPHGEPHGHNGTKVDDRIAGIRDGRRSRNRNEITEVEQRGAVDAEADEFGDVLRVPGHDVAAEWISAVGRAESARWVVKADDSTLPLLPNMIRDLRARDWRVPTYFGTTTGRDLDRPFFYRGMMYGFSWPVAATVASARIATGTGVGDAERTGQLMWSLPSSKGMPRLLLGYPCLQTDACPASFQEDTMRPALFDRLRNMPDYPRRDDPRTGLRFVNYLGRIEGPQPWIRNDARTAIAYYGLDEEAYVEKYQRLDKAMRRAGGV</sequence>
<dbReference type="EMBL" id="ALBS01000036">
    <property type="protein sequence ID" value="EJT52055.1"/>
    <property type="molecule type" value="Genomic_DNA"/>
</dbReference>
<comment type="caution">
    <text evidence="1">The sequence shown here is derived from an EMBL/GenBank/DDBJ whole genome shotgun (WGS) entry which is preliminary data.</text>
</comment>
<dbReference type="OrthoDB" id="414175at2759"/>
<evidence type="ECO:0000313" key="2">
    <source>
        <dbReference type="Proteomes" id="UP000002748"/>
    </source>
</evidence>
<gene>
    <name evidence="1" type="ORF">A1Q1_06685</name>
</gene>
<dbReference type="AlphaFoldDB" id="J4UJT0"/>
<protein>
    <recommendedName>
        <fullName evidence="3">Hexosyltransferase</fullName>
    </recommendedName>
</protein>
<evidence type="ECO:0008006" key="3">
    <source>
        <dbReference type="Google" id="ProtNLM"/>
    </source>
</evidence>
<reference evidence="1 2" key="1">
    <citation type="journal article" date="2012" name="Eukaryot. Cell">
        <title>Draft genome sequence of CBS 2479, the standard type strain of Trichosporon asahii.</title>
        <authorList>
            <person name="Yang R.Y."/>
            <person name="Li H.T."/>
            <person name="Zhu H."/>
            <person name="Zhou G.P."/>
            <person name="Wang M."/>
            <person name="Wang L."/>
        </authorList>
    </citation>
    <scope>NUCLEOTIDE SEQUENCE [LARGE SCALE GENOMIC DNA]</scope>
    <source>
        <strain evidence="2">ATCC 90039 / CBS 2479 / JCM 2466 / KCTC 7840 / NCYC 2677 / UAMH 7654</strain>
    </source>
</reference>
<dbReference type="Proteomes" id="UP000002748">
    <property type="component" value="Unassembled WGS sequence"/>
</dbReference>
<name>J4UJT0_TRIAS</name>
<dbReference type="RefSeq" id="XP_014183209.1">
    <property type="nucleotide sequence ID" value="XM_014327734.1"/>
</dbReference>
<organism evidence="1 2">
    <name type="scientific">Trichosporon asahii var. asahii (strain ATCC 90039 / CBS 2479 / JCM 2466 / KCTC 7840 / NBRC 103889/ NCYC 2677 / UAMH 7654)</name>
    <name type="common">Yeast</name>
    <dbReference type="NCBI Taxonomy" id="1186058"/>
    <lineage>
        <taxon>Eukaryota</taxon>
        <taxon>Fungi</taxon>
        <taxon>Dikarya</taxon>
        <taxon>Basidiomycota</taxon>
        <taxon>Agaricomycotina</taxon>
        <taxon>Tremellomycetes</taxon>
        <taxon>Trichosporonales</taxon>
        <taxon>Trichosporonaceae</taxon>
        <taxon>Trichosporon</taxon>
    </lineage>
</organism>